<protein>
    <submittedName>
        <fullName evidence="2">Uncharacterized protein</fullName>
    </submittedName>
</protein>
<keyword evidence="2" id="KW-0614">Plasmid</keyword>
<organism evidence="2">
    <name type="scientific">Citrobacter werkmanii</name>
    <dbReference type="NCBI Taxonomy" id="67827"/>
    <lineage>
        <taxon>Bacteria</taxon>
        <taxon>Pseudomonadati</taxon>
        <taxon>Pseudomonadota</taxon>
        <taxon>Gammaproteobacteria</taxon>
        <taxon>Enterobacterales</taxon>
        <taxon>Enterobacteriaceae</taxon>
        <taxon>Citrobacter</taxon>
        <taxon>Citrobacter freundii complex</taxon>
    </lineage>
</organism>
<feature type="region of interest" description="Disordered" evidence="1">
    <location>
        <begin position="125"/>
        <end position="145"/>
    </location>
</feature>
<proteinExistence type="predicted"/>
<name>A0A3T0VDP1_9ENTR</name>
<dbReference type="EMBL" id="MK124610">
    <property type="protein sequence ID" value="AZZ88069.1"/>
    <property type="molecule type" value="Genomic_DNA"/>
</dbReference>
<evidence type="ECO:0000256" key="1">
    <source>
        <dbReference type="SAM" id="MobiDB-lite"/>
    </source>
</evidence>
<reference evidence="2" key="1">
    <citation type="submission" date="2018-11" db="EMBL/GenBank/DDBJ databases">
        <title>NDM plasmids among nosocomial bacteria in the United Kingdom.</title>
        <authorList>
            <person name="Turton J.F."/>
            <person name="Turton J.A."/>
        </authorList>
    </citation>
    <scope>NUCLEOTIDE SEQUENCE</scope>
    <source>
        <strain evidence="2">Cb_CB1_SE1_NDM_08_2017</strain>
        <plasmid evidence="2">pCB1_SE1_NDM</plasmid>
    </source>
</reference>
<sequence>MLDHMDAAARRQCLFAIGHNLVPILEPFAHLHVTIEVGSAELDRGEMQITIHDLPDTNFIAFTLDGSVGDQWSGRKRRQVNRDFGQFTHWWQRFWFVIECHLGKRFLGYRVGLGFHPQHATFQGLATTRTQDDMSRQPPQPAPMR</sequence>
<geneLocation type="plasmid" evidence="2">
    <name>pCB1_SE1_NDM</name>
</geneLocation>
<dbReference type="AlphaFoldDB" id="A0A3T0VDP1"/>
<evidence type="ECO:0000313" key="2">
    <source>
        <dbReference type="EMBL" id="AZZ88069.1"/>
    </source>
</evidence>
<accession>A0A3T0VDP1</accession>